<dbReference type="InterPro" id="IPR036770">
    <property type="entry name" value="Ankyrin_rpt-contain_sf"/>
</dbReference>
<dbReference type="Pfam" id="PF12796">
    <property type="entry name" value="Ank_2"/>
    <property type="match status" value="2"/>
</dbReference>
<evidence type="ECO:0000313" key="4">
    <source>
        <dbReference type="EMBL" id="KAH7035808.1"/>
    </source>
</evidence>
<dbReference type="SMART" id="SM00248">
    <property type="entry name" value="ANK"/>
    <property type="match status" value="10"/>
</dbReference>
<organism evidence="4 5">
    <name type="scientific">Microdochium trichocladiopsis</name>
    <dbReference type="NCBI Taxonomy" id="1682393"/>
    <lineage>
        <taxon>Eukaryota</taxon>
        <taxon>Fungi</taxon>
        <taxon>Dikarya</taxon>
        <taxon>Ascomycota</taxon>
        <taxon>Pezizomycotina</taxon>
        <taxon>Sordariomycetes</taxon>
        <taxon>Xylariomycetidae</taxon>
        <taxon>Xylariales</taxon>
        <taxon>Microdochiaceae</taxon>
        <taxon>Microdochium</taxon>
    </lineage>
</organism>
<dbReference type="OrthoDB" id="341259at2759"/>
<keyword evidence="2 3" id="KW-0040">ANK repeat</keyword>
<name>A0A9P8YF20_9PEZI</name>
<proteinExistence type="predicted"/>
<dbReference type="Gene3D" id="1.25.40.20">
    <property type="entry name" value="Ankyrin repeat-containing domain"/>
    <property type="match status" value="3"/>
</dbReference>
<dbReference type="GeneID" id="70186130"/>
<keyword evidence="1" id="KW-0677">Repeat</keyword>
<dbReference type="Proteomes" id="UP000756346">
    <property type="component" value="Unassembled WGS sequence"/>
</dbReference>
<dbReference type="EMBL" id="JAGTJQ010000003">
    <property type="protein sequence ID" value="KAH7035808.1"/>
    <property type="molecule type" value="Genomic_DNA"/>
</dbReference>
<accession>A0A9P8YF20</accession>
<comment type="caution">
    <text evidence="4">The sequence shown here is derived from an EMBL/GenBank/DDBJ whole genome shotgun (WGS) entry which is preliminary data.</text>
</comment>
<reference evidence="4" key="1">
    <citation type="journal article" date="2021" name="Nat. Commun.">
        <title>Genetic determinants of endophytism in the Arabidopsis root mycobiome.</title>
        <authorList>
            <person name="Mesny F."/>
            <person name="Miyauchi S."/>
            <person name="Thiergart T."/>
            <person name="Pickel B."/>
            <person name="Atanasova L."/>
            <person name="Karlsson M."/>
            <person name="Huettel B."/>
            <person name="Barry K.W."/>
            <person name="Haridas S."/>
            <person name="Chen C."/>
            <person name="Bauer D."/>
            <person name="Andreopoulos W."/>
            <person name="Pangilinan J."/>
            <person name="LaButti K."/>
            <person name="Riley R."/>
            <person name="Lipzen A."/>
            <person name="Clum A."/>
            <person name="Drula E."/>
            <person name="Henrissat B."/>
            <person name="Kohler A."/>
            <person name="Grigoriev I.V."/>
            <person name="Martin F.M."/>
            <person name="Hacquard S."/>
        </authorList>
    </citation>
    <scope>NUCLEOTIDE SEQUENCE</scope>
    <source>
        <strain evidence="4">MPI-CAGE-CH-0230</strain>
    </source>
</reference>
<protein>
    <submittedName>
        <fullName evidence="4">Ankyrin repeat-containing domain protein</fullName>
    </submittedName>
</protein>
<evidence type="ECO:0000256" key="1">
    <source>
        <dbReference type="ARBA" id="ARBA00022737"/>
    </source>
</evidence>
<evidence type="ECO:0000256" key="3">
    <source>
        <dbReference type="PROSITE-ProRule" id="PRU00023"/>
    </source>
</evidence>
<feature type="repeat" description="ANK" evidence="3">
    <location>
        <begin position="185"/>
        <end position="217"/>
    </location>
</feature>
<dbReference type="InterPro" id="IPR002110">
    <property type="entry name" value="Ankyrin_rpt"/>
</dbReference>
<dbReference type="RefSeq" id="XP_046015901.1">
    <property type="nucleotide sequence ID" value="XM_046156584.1"/>
</dbReference>
<dbReference type="SUPFAM" id="SSF48403">
    <property type="entry name" value="Ankyrin repeat"/>
    <property type="match status" value="2"/>
</dbReference>
<dbReference type="AlphaFoldDB" id="A0A9P8YF20"/>
<dbReference type="PROSITE" id="PS50297">
    <property type="entry name" value="ANK_REP_REGION"/>
    <property type="match status" value="1"/>
</dbReference>
<keyword evidence="5" id="KW-1185">Reference proteome</keyword>
<dbReference type="PANTHER" id="PTHR24166:SF48">
    <property type="entry name" value="PROTEIN VAPYRIN"/>
    <property type="match status" value="1"/>
</dbReference>
<dbReference type="PROSITE" id="PS50088">
    <property type="entry name" value="ANK_REPEAT"/>
    <property type="match status" value="1"/>
</dbReference>
<sequence>MPACFASLQPELILCINEFLPVTSQAQLAATSTELRSLLHNTVCKKAIAAFPYLIHWAAQVGLTNLVSAFLNAGADPNTKCAVQSWQKYKRSPARTILLRMYKHDSRSRKQSLYRPDLEFNFLSGGDFFDEEGWSDYVSDHANMSDHSIRASYKHQRPERHCMDVEFYSDDEEFAWRPEPYTYKARFQPLHAACSRGHAAIVKLLLEHGAEAHGVSSGLCRCILPSPKAGDWCTCCQPQELCHHTPLLLAVCHGKHDVVDVVLQLCATDAATGNNLINAAFMAALNKGDGMLVTKFLNAPYNVDVNDCKVAGLTPLAFCVLRQRSLGVLRLLLDNGAEPNDDLGSGRSTIANACLSARYEAAAIMLPYSKDPDVFFPSNPEMRAIAGPYSTRGGLSLVQVTRPLEYIAAGSLTALQYIAPLHASENPLPVGKNGRELKRVRNERLAIEAHERQRVKLVEELLKKGANVHATPRSHHTPIVLAAASHSTDVMSVILKAGGQIGQEDSVGFFPLLAAASSHFGLWYENIPVRMYTVLKFLLEHGADPNQASSKTGQTSLMVLCDRISEHDIVSWKDIDLLIKAGADINASDHDGITPLMAAKRKEDQDKCDLLVKRGARESPAGNASAT</sequence>
<dbReference type="InterPro" id="IPR050889">
    <property type="entry name" value="Dendritic_Spine_Reg/Scaffold"/>
</dbReference>
<gene>
    <name evidence="4" type="ORF">B0I36DRAFT_347538</name>
</gene>
<dbReference type="PANTHER" id="PTHR24166">
    <property type="entry name" value="ROLLING PEBBLES, ISOFORM B"/>
    <property type="match status" value="1"/>
</dbReference>
<evidence type="ECO:0000256" key="2">
    <source>
        <dbReference type="ARBA" id="ARBA00023043"/>
    </source>
</evidence>
<evidence type="ECO:0000313" key="5">
    <source>
        <dbReference type="Proteomes" id="UP000756346"/>
    </source>
</evidence>